<dbReference type="GO" id="GO:0020037">
    <property type="term" value="F:heme binding"/>
    <property type="evidence" value="ECO:0007669"/>
    <property type="project" value="InterPro"/>
</dbReference>
<dbReference type="GO" id="GO:0016705">
    <property type="term" value="F:oxidoreductase activity, acting on paired donors, with incorporation or reduction of molecular oxygen"/>
    <property type="evidence" value="ECO:0007669"/>
    <property type="project" value="InterPro"/>
</dbReference>
<evidence type="ECO:0000256" key="10">
    <source>
        <dbReference type="ARBA" id="ARBA00023239"/>
    </source>
</evidence>
<dbReference type="EMBL" id="KI392312">
    <property type="protein sequence ID" value="ERN17659.1"/>
    <property type="molecule type" value="Genomic_DNA"/>
</dbReference>
<dbReference type="PANTHER" id="PTHR24286">
    <property type="entry name" value="CYTOCHROME P450 26"/>
    <property type="match status" value="1"/>
</dbReference>
<dbReference type="STRING" id="13333.U5D5E4"/>
<evidence type="ECO:0000256" key="4">
    <source>
        <dbReference type="ARBA" id="ARBA00022723"/>
    </source>
</evidence>
<evidence type="ECO:0000313" key="13">
    <source>
        <dbReference type="Proteomes" id="UP000017836"/>
    </source>
</evidence>
<sequence length="520" mass="57944">MALSYPKILVSASVTPEIPIVSAKSTKFPLISASVTPETPRFSTKAPKLPPREIPGSYGLPILGPISDRLDYFKGRDEFFKSRMQRYQSTVYRTNMPPGPPIASDPRCIVLLDGVSFPVLFDNEKVEKKDLFTGTYMPSVELTGGYRVLSYLDVREPSHSRLKRFLFGVLEASRNRIVPEFSTAMTELFSEVEDKLSADGKADFNSPNQQACFNFLARALLGHDPAEPGPDKLGKDAPTLIQKWVAFQLYPILSLGLPTPIEEVLLRTTGLPTFLVKNDYERLFKFFNSSKTKPLEIADELGIDRVEASHNLLFATCFNTWGGLIIVLPGLMKWVGRAGATLHRELAQEVRAAVQATSQHSSSGLSPAALAQMPLVKSCVYEALRIEPPVPTQYGRARKDLIIDSHISSFRVRAGEMLCGYQPFATRDPLIFDRPEEFVAKRFMGEEGEKMLNYLLWSNGKETEDTTENNKQCAGKDFVVMVARLFLAELFLRYDSFDVEISSAKLGSAVAITSLKRATF</sequence>
<organism evidence="12 13">
    <name type="scientific">Amborella trichopoda</name>
    <dbReference type="NCBI Taxonomy" id="13333"/>
    <lineage>
        <taxon>Eukaryota</taxon>
        <taxon>Viridiplantae</taxon>
        <taxon>Streptophyta</taxon>
        <taxon>Embryophyta</taxon>
        <taxon>Tracheophyta</taxon>
        <taxon>Spermatophyta</taxon>
        <taxon>Magnoliopsida</taxon>
        <taxon>Amborellales</taxon>
        <taxon>Amborellaceae</taxon>
        <taxon>Amborella</taxon>
    </lineage>
</organism>
<accession>U5D5E4</accession>
<keyword evidence="9" id="KW-0275">Fatty acid biosynthesis</keyword>
<dbReference type="OMA" id="DFGHYND"/>
<dbReference type="PANTHER" id="PTHR24286:SF255">
    <property type="entry name" value="ALLENE OXIDE SYNTHASE, CHLOROPLASTIC"/>
    <property type="match status" value="1"/>
</dbReference>
<feature type="binding site" description="axial binding residue" evidence="11">
    <location>
        <position position="473"/>
    </location>
    <ligand>
        <name>heme</name>
        <dbReference type="ChEBI" id="CHEBI:30413"/>
    </ligand>
    <ligandPart>
        <name>Fe</name>
        <dbReference type="ChEBI" id="CHEBI:18248"/>
    </ligandPart>
</feature>
<comment type="similarity">
    <text evidence="1">Belongs to the cytochrome P450 family.</text>
</comment>
<dbReference type="InterPro" id="IPR002403">
    <property type="entry name" value="Cyt_P450_E_grp-IV"/>
</dbReference>
<evidence type="ECO:0000256" key="2">
    <source>
        <dbReference type="ARBA" id="ARBA00022516"/>
    </source>
</evidence>
<keyword evidence="13" id="KW-1185">Reference proteome</keyword>
<keyword evidence="2" id="KW-0444">Lipid biosynthesis</keyword>
<evidence type="ECO:0000313" key="12">
    <source>
        <dbReference type="EMBL" id="ERN17659.1"/>
    </source>
</evidence>
<name>U5D5E4_AMBTC</name>
<keyword evidence="4 11" id="KW-0479">Metal-binding</keyword>
<dbReference type="FunFam" id="1.10.630.10:FF:000024">
    <property type="entry name" value="Allene oxide synthase, chloroplastic"/>
    <property type="match status" value="1"/>
</dbReference>
<keyword evidence="7 11" id="KW-0408">Iron</keyword>
<dbReference type="Gene3D" id="1.10.630.10">
    <property type="entry name" value="Cytochrome P450"/>
    <property type="match status" value="1"/>
</dbReference>
<evidence type="ECO:0000256" key="9">
    <source>
        <dbReference type="ARBA" id="ARBA00023160"/>
    </source>
</evidence>
<dbReference type="GO" id="GO:0016829">
    <property type="term" value="F:lyase activity"/>
    <property type="evidence" value="ECO:0007669"/>
    <property type="project" value="UniProtKB-KW"/>
</dbReference>
<keyword evidence="10" id="KW-0456">Lyase</keyword>
<evidence type="ECO:0000256" key="11">
    <source>
        <dbReference type="PIRSR" id="PIRSR602403-1"/>
    </source>
</evidence>
<dbReference type="InterPro" id="IPR036396">
    <property type="entry name" value="Cyt_P450_sf"/>
</dbReference>
<evidence type="ECO:0000256" key="1">
    <source>
        <dbReference type="ARBA" id="ARBA00010617"/>
    </source>
</evidence>
<dbReference type="GO" id="GO:0004497">
    <property type="term" value="F:monooxygenase activity"/>
    <property type="evidence" value="ECO:0000318"/>
    <property type="project" value="GO_Central"/>
</dbReference>
<dbReference type="KEGG" id="atr:18446004"/>
<dbReference type="Proteomes" id="UP000017836">
    <property type="component" value="Unassembled WGS sequence"/>
</dbReference>
<dbReference type="SUPFAM" id="SSF48264">
    <property type="entry name" value="Cytochrome P450"/>
    <property type="match status" value="1"/>
</dbReference>
<keyword evidence="3 11" id="KW-0349">Heme</keyword>
<dbReference type="PRINTS" id="PR00465">
    <property type="entry name" value="EP450IV"/>
</dbReference>
<dbReference type="GO" id="GO:0006633">
    <property type="term" value="P:fatty acid biosynthetic process"/>
    <property type="evidence" value="ECO:0007669"/>
    <property type="project" value="UniProtKB-KW"/>
</dbReference>
<proteinExistence type="inferred from homology"/>
<dbReference type="OrthoDB" id="2789670at2759"/>
<dbReference type="GO" id="GO:0031408">
    <property type="term" value="P:oxylipin biosynthetic process"/>
    <property type="evidence" value="ECO:0007669"/>
    <property type="project" value="UniProtKB-KW"/>
</dbReference>
<dbReference type="AlphaFoldDB" id="U5D5E4"/>
<evidence type="ECO:0008006" key="14">
    <source>
        <dbReference type="Google" id="ProtNLM"/>
    </source>
</evidence>
<evidence type="ECO:0000256" key="5">
    <source>
        <dbReference type="ARBA" id="ARBA00022767"/>
    </source>
</evidence>
<dbReference type="Pfam" id="PF00067">
    <property type="entry name" value="p450"/>
    <property type="match status" value="1"/>
</dbReference>
<evidence type="ECO:0000256" key="6">
    <source>
        <dbReference type="ARBA" id="ARBA00022832"/>
    </source>
</evidence>
<dbReference type="InterPro" id="IPR001128">
    <property type="entry name" value="Cyt_P450"/>
</dbReference>
<dbReference type="Gramene" id="ERN17659">
    <property type="protein sequence ID" value="ERN17659"/>
    <property type="gene ID" value="AMTR_s00059p00186400"/>
</dbReference>
<keyword evidence="8" id="KW-0443">Lipid metabolism</keyword>
<evidence type="ECO:0000256" key="3">
    <source>
        <dbReference type="ARBA" id="ARBA00022617"/>
    </source>
</evidence>
<dbReference type="HOGENOM" id="CLU_045757_0_0_1"/>
<comment type="cofactor">
    <cofactor evidence="11">
        <name>heme</name>
        <dbReference type="ChEBI" id="CHEBI:30413"/>
    </cofactor>
</comment>
<keyword evidence="5" id="KW-0925">Oxylipin biosynthesis</keyword>
<protein>
    <recommendedName>
        <fullName evidence="14">Allene oxide synthase</fullName>
    </recommendedName>
</protein>
<gene>
    <name evidence="12" type="ORF">AMTR_s00059p00186400</name>
</gene>
<reference evidence="13" key="1">
    <citation type="journal article" date="2013" name="Science">
        <title>The Amborella genome and the evolution of flowering plants.</title>
        <authorList>
            <consortium name="Amborella Genome Project"/>
        </authorList>
    </citation>
    <scope>NUCLEOTIDE SEQUENCE [LARGE SCALE GENOMIC DNA]</scope>
</reference>
<dbReference type="CDD" id="cd11071">
    <property type="entry name" value="CYP74"/>
    <property type="match status" value="1"/>
</dbReference>
<dbReference type="GO" id="GO:0005506">
    <property type="term" value="F:iron ion binding"/>
    <property type="evidence" value="ECO:0007669"/>
    <property type="project" value="InterPro"/>
</dbReference>
<evidence type="ECO:0000256" key="8">
    <source>
        <dbReference type="ARBA" id="ARBA00023098"/>
    </source>
</evidence>
<dbReference type="eggNOG" id="ENOG502QQNS">
    <property type="taxonomic scope" value="Eukaryota"/>
</dbReference>
<evidence type="ECO:0000256" key="7">
    <source>
        <dbReference type="ARBA" id="ARBA00023004"/>
    </source>
</evidence>
<keyword evidence="6" id="KW-0276">Fatty acid metabolism</keyword>